<name>F5YEA4_LEAAZ</name>
<dbReference type="KEGG" id="taz:TREAZ_0223"/>
<dbReference type="EMBL" id="CP001841">
    <property type="protein sequence ID" value="AEF82869.1"/>
    <property type="molecule type" value="Genomic_DNA"/>
</dbReference>
<keyword evidence="1" id="KW-0472">Membrane</keyword>
<feature type="transmembrane region" description="Helical" evidence="1">
    <location>
        <begin position="12"/>
        <end position="30"/>
    </location>
</feature>
<dbReference type="RefSeq" id="WP_015711706.1">
    <property type="nucleotide sequence ID" value="NC_015577.1"/>
</dbReference>
<reference evidence="2 3" key="2">
    <citation type="journal article" date="2011" name="ISME J.">
        <title>RNA-seq reveals cooperative metabolic interactions between two termite-gut spirochete species in co-culture.</title>
        <authorList>
            <person name="Rosenthal A.Z."/>
            <person name="Matson E.G."/>
            <person name="Eldar A."/>
            <person name="Leadbetter J.R."/>
        </authorList>
    </citation>
    <scope>NUCLEOTIDE SEQUENCE [LARGE SCALE GENOMIC DNA]</scope>
    <source>
        <strain evidence="3">ATCC BAA-888 / DSM 13862 / ZAS-9</strain>
    </source>
</reference>
<gene>
    <name evidence="2" type="ordered locus">TREAZ_0223</name>
</gene>
<evidence type="ECO:0008006" key="4">
    <source>
        <dbReference type="Google" id="ProtNLM"/>
    </source>
</evidence>
<sequence>MKEFLSTNGSTIIVGAIVFAALAFVLIRLIRNLRRGKAGCGCGCSDCTASAGRVPAANSGLPKK</sequence>
<dbReference type="HOGENOM" id="CLU_197468_0_0_12"/>
<keyword evidence="3" id="KW-1185">Reference proteome</keyword>
<evidence type="ECO:0000313" key="3">
    <source>
        <dbReference type="Proteomes" id="UP000009222"/>
    </source>
</evidence>
<dbReference type="AlphaFoldDB" id="F5YEA4"/>
<accession>F5YEA4</accession>
<protein>
    <recommendedName>
        <fullName evidence="4">FeoB-associated Cys-rich membrane protein</fullName>
    </recommendedName>
</protein>
<keyword evidence="1" id="KW-0812">Transmembrane</keyword>
<evidence type="ECO:0000256" key="1">
    <source>
        <dbReference type="SAM" id="Phobius"/>
    </source>
</evidence>
<organism evidence="2 3">
    <name type="scientific">Leadbettera azotonutricia (strain ATCC BAA-888 / DSM 13862 / ZAS-9)</name>
    <name type="common">Treponema azotonutricium</name>
    <dbReference type="NCBI Taxonomy" id="545695"/>
    <lineage>
        <taxon>Bacteria</taxon>
        <taxon>Pseudomonadati</taxon>
        <taxon>Spirochaetota</taxon>
        <taxon>Spirochaetia</taxon>
        <taxon>Spirochaetales</taxon>
        <taxon>Breznakiellaceae</taxon>
        <taxon>Leadbettera</taxon>
    </lineage>
</organism>
<dbReference type="Proteomes" id="UP000009222">
    <property type="component" value="Chromosome"/>
</dbReference>
<dbReference type="Pfam" id="PF12669">
    <property type="entry name" value="FeoB_associated"/>
    <property type="match status" value="1"/>
</dbReference>
<evidence type="ECO:0000313" key="2">
    <source>
        <dbReference type="EMBL" id="AEF82869.1"/>
    </source>
</evidence>
<reference evidence="3" key="1">
    <citation type="submission" date="2009-12" db="EMBL/GenBank/DDBJ databases">
        <title>Complete sequence of Treponema azotonutricium strain ZAS-9.</title>
        <authorList>
            <person name="Tetu S.G."/>
            <person name="Matson E."/>
            <person name="Ren Q."/>
            <person name="Seshadri R."/>
            <person name="Elbourne L."/>
            <person name="Hassan K.A."/>
            <person name="Durkin A."/>
            <person name="Radune D."/>
            <person name="Mohamoud Y."/>
            <person name="Shay R."/>
            <person name="Jin S."/>
            <person name="Zhang X."/>
            <person name="Lucey K."/>
            <person name="Ballor N.R."/>
            <person name="Ottesen E."/>
            <person name="Rosenthal R."/>
            <person name="Allen A."/>
            <person name="Leadbetter J.R."/>
            <person name="Paulsen I.T."/>
        </authorList>
    </citation>
    <scope>NUCLEOTIDE SEQUENCE [LARGE SCALE GENOMIC DNA]</scope>
    <source>
        <strain evidence="3">ATCC BAA-888 / DSM 13862 / ZAS-9</strain>
    </source>
</reference>
<keyword evidence="1" id="KW-1133">Transmembrane helix</keyword>
<proteinExistence type="predicted"/>
<dbReference type="InParanoid" id="F5YEA4"/>
<dbReference type="STRING" id="545695.TREAZ_0223"/>